<dbReference type="Proteomes" id="UP001285908">
    <property type="component" value="Unassembled WGS sequence"/>
</dbReference>
<evidence type="ECO:0000313" key="2">
    <source>
        <dbReference type="Proteomes" id="UP001285908"/>
    </source>
</evidence>
<feature type="non-terminal residue" evidence="1">
    <location>
        <position position="1"/>
    </location>
</feature>
<dbReference type="EMBL" id="JAULSX010000002">
    <property type="protein sequence ID" value="KAK3496675.1"/>
    <property type="molecule type" value="Genomic_DNA"/>
</dbReference>
<proteinExistence type="predicted"/>
<gene>
    <name evidence="1" type="ORF">B0T23DRAFT_312426</name>
</gene>
<evidence type="ECO:0000313" key="1">
    <source>
        <dbReference type="EMBL" id="KAK3496675.1"/>
    </source>
</evidence>
<dbReference type="AlphaFoldDB" id="A0AAJ0MT63"/>
<sequence>ALMKSPEPQGDAWVQARVLCLASNWFATPWTTTTDVWAGADWARWGLASPRDRPNCGGCRSHLAVCVNSQLASSAIGGARRRCGPGESFGYAVTRLRTTKVPRQPIRWVDTAESFSLAVERVGGEGRSNGTLALGECECKADNTKALGENRENYGPSVGQREAWLIWPELKRKTVVCCGRWGDVGPLDDWGRQRPERDEERRNSDISFGGVDWLRLDGLTIPAQEPPNRETVMTDQKWASAVWYGAARVPVNRTPKS</sequence>
<comment type="caution">
    <text evidence="1">The sequence shown here is derived from an EMBL/GenBank/DDBJ whole genome shotgun (WGS) entry which is preliminary data.</text>
</comment>
<reference evidence="1 2" key="1">
    <citation type="journal article" date="2023" name="Mol. Phylogenet. Evol.">
        <title>Genome-scale phylogeny and comparative genomics of the fungal order Sordariales.</title>
        <authorList>
            <person name="Hensen N."/>
            <person name="Bonometti L."/>
            <person name="Westerberg I."/>
            <person name="Brannstrom I.O."/>
            <person name="Guillou S."/>
            <person name="Cros-Aarteil S."/>
            <person name="Calhoun S."/>
            <person name="Haridas S."/>
            <person name="Kuo A."/>
            <person name="Mondo S."/>
            <person name="Pangilinan J."/>
            <person name="Riley R."/>
            <person name="LaButti K."/>
            <person name="Andreopoulos B."/>
            <person name="Lipzen A."/>
            <person name="Chen C."/>
            <person name="Yan M."/>
            <person name="Daum C."/>
            <person name="Ng V."/>
            <person name="Clum A."/>
            <person name="Steindorff A."/>
            <person name="Ohm R.A."/>
            <person name="Martin F."/>
            <person name="Silar P."/>
            <person name="Natvig D.O."/>
            <person name="Lalanne C."/>
            <person name="Gautier V."/>
            <person name="Ament-Velasquez S.L."/>
            <person name="Kruys A."/>
            <person name="Hutchinson M.I."/>
            <person name="Powell A.J."/>
            <person name="Barry K."/>
            <person name="Miller A.N."/>
            <person name="Grigoriev I.V."/>
            <person name="Debuchy R."/>
            <person name="Gladieux P."/>
            <person name="Hiltunen Thoren M."/>
            <person name="Johannesson H."/>
        </authorList>
    </citation>
    <scope>NUCLEOTIDE SEQUENCE [LARGE SCALE GENOMIC DNA]</scope>
    <source>
        <strain evidence="1 2">FGSC 10403</strain>
    </source>
</reference>
<dbReference type="RefSeq" id="XP_062694939.1">
    <property type="nucleotide sequence ID" value="XM_062834687.1"/>
</dbReference>
<dbReference type="GeneID" id="87872309"/>
<organism evidence="1 2">
    <name type="scientific">Neurospora hispaniola</name>
    <dbReference type="NCBI Taxonomy" id="588809"/>
    <lineage>
        <taxon>Eukaryota</taxon>
        <taxon>Fungi</taxon>
        <taxon>Dikarya</taxon>
        <taxon>Ascomycota</taxon>
        <taxon>Pezizomycotina</taxon>
        <taxon>Sordariomycetes</taxon>
        <taxon>Sordariomycetidae</taxon>
        <taxon>Sordariales</taxon>
        <taxon>Sordariaceae</taxon>
        <taxon>Neurospora</taxon>
    </lineage>
</organism>
<name>A0AAJ0MT63_9PEZI</name>
<accession>A0AAJ0MT63</accession>
<keyword evidence="2" id="KW-1185">Reference proteome</keyword>
<protein>
    <submittedName>
        <fullName evidence="1">Uncharacterized protein</fullName>
    </submittedName>
</protein>